<dbReference type="Proteomes" id="UP000509704">
    <property type="component" value="Chromosome 2"/>
</dbReference>
<dbReference type="OrthoDB" id="3996692at2759"/>
<evidence type="ECO:0000256" key="1">
    <source>
        <dbReference type="SAM" id="Coils"/>
    </source>
</evidence>
<name>A0A7H9AXG6_ZYGMR</name>
<keyword evidence="3" id="KW-1185">Reference proteome</keyword>
<protein>
    <recommendedName>
        <fullName evidence="4">Protein PEA2</fullName>
    </recommendedName>
</protein>
<dbReference type="RefSeq" id="XP_037142838.1">
    <property type="nucleotide sequence ID" value="XM_037286943.1"/>
</dbReference>
<dbReference type="EMBL" id="CP058605">
    <property type="protein sequence ID" value="QLG71110.1"/>
    <property type="molecule type" value="Genomic_DNA"/>
</dbReference>
<proteinExistence type="predicted"/>
<organism evidence="2 3">
    <name type="scientific">Zygotorulaspora mrakii</name>
    <name type="common">Zygosaccharomyces mrakii</name>
    <dbReference type="NCBI Taxonomy" id="42260"/>
    <lineage>
        <taxon>Eukaryota</taxon>
        <taxon>Fungi</taxon>
        <taxon>Dikarya</taxon>
        <taxon>Ascomycota</taxon>
        <taxon>Saccharomycotina</taxon>
        <taxon>Saccharomycetes</taxon>
        <taxon>Saccharomycetales</taxon>
        <taxon>Saccharomycetaceae</taxon>
        <taxon>Zygotorulaspora</taxon>
    </lineage>
</organism>
<reference evidence="2 3" key="1">
    <citation type="submission" date="2020-07" db="EMBL/GenBank/DDBJ databases">
        <title>The yeast mating-type switching endonuclease HO is a domesticated member of an unorthodox homing genetic element family.</title>
        <authorList>
            <person name="Coughlan A.Y."/>
            <person name="Lombardi L."/>
            <person name="Braun-Galleani S."/>
            <person name="Martos A.R."/>
            <person name="Galeote V."/>
            <person name="Bigey F."/>
            <person name="Dequin S."/>
            <person name="Byrne K.P."/>
            <person name="Wolfe K.H."/>
        </authorList>
    </citation>
    <scope>NUCLEOTIDE SEQUENCE [LARGE SCALE GENOMIC DNA]</scope>
    <source>
        <strain evidence="2 3">NRRL Y-6702</strain>
    </source>
</reference>
<sequence>MIDDLKGLELMERANPWLFSEDSYEEYPTKYEDLKQYLSNDLDTNLPYRNSRPYTHVDYLDFLLYKKDQNGSLIDVDKKLLCEYALYQVQSHQRNGKLKDVSAKTLQQLLDIQPQSAEWYESLLVLLESTNATKVDAPLFDIGKTSTKKNPNSKGLQRSNTTIRTNGALQELTSFVLSNAVKKGVELQPVNMDSPVEFLKNAIDSLTNYSQNDNGKQSNMENDATGIYTQKKELETAFEDLQLAHSFLTKQFEKDRAEHIQNVEQLQNTNKELHQKILECHSNLSQSETKLQEMDIEVKRLKESSSLENDFVRNIDLSSPVPSPINLLNPESPTLSNGNGHSFSIMKMEFKRMLAESQRKYEREIQEERESRMHVEKELEAFKKKTGMK</sequence>
<accession>A0A7H9AXG6</accession>
<feature type="coiled-coil region" evidence="1">
    <location>
        <begin position="347"/>
        <end position="385"/>
    </location>
</feature>
<dbReference type="AlphaFoldDB" id="A0A7H9AXG6"/>
<gene>
    <name evidence="2" type="ORF">HG535_0B01480</name>
</gene>
<dbReference type="KEGG" id="zmk:HG535_0B01480"/>
<dbReference type="GeneID" id="59234771"/>
<evidence type="ECO:0008006" key="4">
    <source>
        <dbReference type="Google" id="ProtNLM"/>
    </source>
</evidence>
<keyword evidence="1" id="KW-0175">Coiled coil</keyword>
<evidence type="ECO:0000313" key="2">
    <source>
        <dbReference type="EMBL" id="QLG71110.1"/>
    </source>
</evidence>
<evidence type="ECO:0000313" key="3">
    <source>
        <dbReference type="Proteomes" id="UP000509704"/>
    </source>
</evidence>
<feature type="coiled-coil region" evidence="1">
    <location>
        <begin position="231"/>
        <end position="304"/>
    </location>
</feature>